<gene>
    <name evidence="8" type="ORF">NGTWS1702_36300</name>
</gene>
<protein>
    <submittedName>
        <fullName evidence="8">Oxidase</fullName>
    </submittedName>
</protein>
<dbReference type="CDD" id="cd13870">
    <property type="entry name" value="CuRO_2_CopA_like_1"/>
    <property type="match status" value="1"/>
</dbReference>
<dbReference type="InterPro" id="IPR045087">
    <property type="entry name" value="Cu-oxidase_fam"/>
</dbReference>
<dbReference type="InterPro" id="IPR001117">
    <property type="entry name" value="Cu-oxidase_2nd"/>
</dbReference>
<keyword evidence="2" id="KW-0560">Oxidoreductase</keyword>
<dbReference type="InterPro" id="IPR006311">
    <property type="entry name" value="TAT_signal"/>
</dbReference>
<keyword evidence="4" id="KW-0732">Signal</keyword>
<feature type="signal peptide" evidence="4">
    <location>
        <begin position="1"/>
        <end position="24"/>
    </location>
</feature>
<keyword evidence="1" id="KW-0479">Metal-binding</keyword>
<evidence type="ECO:0000313" key="9">
    <source>
        <dbReference type="Proteomes" id="UP001060504"/>
    </source>
</evidence>
<dbReference type="Pfam" id="PF00394">
    <property type="entry name" value="Cu-oxidase"/>
    <property type="match status" value="1"/>
</dbReference>
<evidence type="ECO:0000256" key="1">
    <source>
        <dbReference type="ARBA" id="ARBA00022723"/>
    </source>
</evidence>
<dbReference type="Pfam" id="PF07732">
    <property type="entry name" value="Cu-oxidase_3"/>
    <property type="match status" value="1"/>
</dbReference>
<dbReference type="PROSITE" id="PS51318">
    <property type="entry name" value="TAT"/>
    <property type="match status" value="1"/>
</dbReference>
<dbReference type="EMBL" id="BPRH01003798">
    <property type="protein sequence ID" value="GJF10756.1"/>
    <property type="molecule type" value="Genomic_DNA"/>
</dbReference>
<evidence type="ECO:0000256" key="4">
    <source>
        <dbReference type="SAM" id="SignalP"/>
    </source>
</evidence>
<sequence>MRLDRRTFLRAGTIGALAGGTVLAACSRANQPAVDTTMTAAESDIDLGGGVVVPTWAWNGQVPAKEIRLSRGQTLRITLANNLPEPSTIHWHGLAIPNDMDGVPVLTQEAVAPGSTFLYEFAVPDSGTYWAHPHFGSQLDRGLYAPVIIEDPADGADYDDELTVIVDDWLDGTGTNPNTVFETLRKTGMKPMEPGGPGVTPTMPLGQDGGDVTYPYFLINGRVPTDPQVAEYRPGQRIRLRIINAGGDTAFRVALPGIPMTVTHTDGFPVVPRETESVLLGMGERADAIVTLGDSSVPVVAAPYSKDGYAQLNLRINNAPLAGDSAAVQSFAASLANQVPLDTATLQPIDADTLPAANPSQMLDLRLGGPVAPYTWVINDQVYDPEAPGMPVSPGQRTRIRYINESMMFHPMHLHGHTFQVQGADGPRARKDTVLVPPLATVVADFDTDNPGNWITHCHNEYHLEAGMATYLQYPP</sequence>
<evidence type="ECO:0000256" key="2">
    <source>
        <dbReference type="ARBA" id="ARBA00023002"/>
    </source>
</evidence>
<accession>A0ABQ4V7F8</accession>
<evidence type="ECO:0000256" key="3">
    <source>
        <dbReference type="ARBA" id="ARBA00023008"/>
    </source>
</evidence>
<comment type="caution">
    <text evidence="8">The sequence shown here is derived from an EMBL/GenBank/DDBJ whole genome shotgun (WGS) entry which is preliminary data.</text>
</comment>
<dbReference type="PROSITE" id="PS00080">
    <property type="entry name" value="MULTICOPPER_OXIDASE2"/>
    <property type="match status" value="1"/>
</dbReference>
<dbReference type="InterPro" id="IPR008972">
    <property type="entry name" value="Cupredoxin"/>
</dbReference>
<dbReference type="InterPro" id="IPR002355">
    <property type="entry name" value="Cu_oxidase_Cu_BS"/>
</dbReference>
<feature type="chain" id="PRO_5046341856" evidence="4">
    <location>
        <begin position="25"/>
        <end position="476"/>
    </location>
</feature>
<feature type="domain" description="Plastocyanin-like" evidence="5">
    <location>
        <begin position="217"/>
        <end position="292"/>
    </location>
</feature>
<dbReference type="CDD" id="cd13861">
    <property type="entry name" value="CuRO_1_CumA_like"/>
    <property type="match status" value="1"/>
</dbReference>
<evidence type="ECO:0000259" key="5">
    <source>
        <dbReference type="Pfam" id="PF00394"/>
    </source>
</evidence>
<dbReference type="PANTHER" id="PTHR11709:SF394">
    <property type="entry name" value="FI03373P-RELATED"/>
    <property type="match status" value="1"/>
</dbReference>
<evidence type="ECO:0000313" key="8">
    <source>
        <dbReference type="EMBL" id="GJF10756.1"/>
    </source>
</evidence>
<feature type="domain" description="Plastocyanin-like" evidence="6">
    <location>
        <begin position="366"/>
        <end position="473"/>
    </location>
</feature>
<reference evidence="8 9" key="1">
    <citation type="submission" date="2021-08" db="EMBL/GenBank/DDBJ databases">
        <title>Draft genome sequence of Mycolicibacterium sp. NGTWS1702 strain.</title>
        <authorList>
            <person name="Matsumoto M."/>
            <person name="Tang B.C.C."/>
            <person name="Machida Y."/>
            <person name="Matoyama H."/>
            <person name="Kishihara T."/>
            <person name="Sato S."/>
            <person name="Kondo I."/>
            <person name="Sano M."/>
            <person name="Kato G."/>
        </authorList>
    </citation>
    <scope>NUCLEOTIDE SEQUENCE [LARGE SCALE GENOMIC DNA]</scope>
    <source>
        <strain evidence="8 9">NGTWSNA01</strain>
    </source>
</reference>
<proteinExistence type="predicted"/>
<dbReference type="Gene3D" id="2.60.40.420">
    <property type="entry name" value="Cupredoxins - blue copper proteins"/>
    <property type="match status" value="3"/>
</dbReference>
<dbReference type="PANTHER" id="PTHR11709">
    <property type="entry name" value="MULTI-COPPER OXIDASE"/>
    <property type="match status" value="1"/>
</dbReference>
<keyword evidence="9" id="KW-1185">Reference proteome</keyword>
<dbReference type="Proteomes" id="UP001060504">
    <property type="component" value="Unassembled WGS sequence"/>
</dbReference>
<dbReference type="CDD" id="cd13896">
    <property type="entry name" value="CuRO_3_CopA"/>
    <property type="match status" value="1"/>
</dbReference>
<dbReference type="InterPro" id="IPR011707">
    <property type="entry name" value="Cu-oxidase-like_N"/>
</dbReference>
<name>A0ABQ4V7F8_9MYCO</name>
<dbReference type="InterPro" id="IPR011706">
    <property type="entry name" value="Cu-oxidase_C"/>
</dbReference>
<evidence type="ECO:0000259" key="6">
    <source>
        <dbReference type="Pfam" id="PF07731"/>
    </source>
</evidence>
<evidence type="ECO:0000259" key="7">
    <source>
        <dbReference type="Pfam" id="PF07732"/>
    </source>
</evidence>
<dbReference type="InterPro" id="IPR034279">
    <property type="entry name" value="CuRO_3_CopA"/>
</dbReference>
<dbReference type="PROSITE" id="PS51257">
    <property type="entry name" value="PROKAR_LIPOPROTEIN"/>
    <property type="match status" value="1"/>
</dbReference>
<dbReference type="SUPFAM" id="SSF49503">
    <property type="entry name" value="Cupredoxins"/>
    <property type="match status" value="3"/>
</dbReference>
<organism evidence="8 9">
    <name type="scientific">Mycolicibacterium cyprinidarum</name>
    <dbReference type="NCBI Taxonomy" id="2860311"/>
    <lineage>
        <taxon>Bacteria</taxon>
        <taxon>Bacillati</taxon>
        <taxon>Actinomycetota</taxon>
        <taxon>Actinomycetes</taxon>
        <taxon>Mycobacteriales</taxon>
        <taxon>Mycobacteriaceae</taxon>
        <taxon>Mycolicibacterium</taxon>
    </lineage>
</organism>
<feature type="domain" description="Plastocyanin-like" evidence="7">
    <location>
        <begin position="44"/>
        <end position="153"/>
    </location>
</feature>
<dbReference type="Pfam" id="PF07731">
    <property type="entry name" value="Cu-oxidase_2"/>
    <property type="match status" value="1"/>
</dbReference>
<keyword evidence="3" id="KW-0186">Copper</keyword>